<dbReference type="InterPro" id="IPR032284">
    <property type="entry name" value="RecQ_Zn-bd"/>
</dbReference>
<dbReference type="InterPro" id="IPR001650">
    <property type="entry name" value="Helicase_C-like"/>
</dbReference>
<keyword evidence="8" id="KW-0413">Isomerase</keyword>
<proteinExistence type="inferred from homology"/>
<dbReference type="InterPro" id="IPR014001">
    <property type="entry name" value="Helicase_ATP-bd"/>
</dbReference>
<dbReference type="PANTHER" id="PTHR13710:SF105">
    <property type="entry name" value="ATP-DEPENDENT DNA HELICASE Q1"/>
    <property type="match status" value="1"/>
</dbReference>
<dbReference type="NCBIfam" id="TIGR00614">
    <property type="entry name" value="recQ_fam"/>
    <property type="match status" value="1"/>
</dbReference>
<name>A0ABP8Q5F4_9ACTN</name>
<comment type="similarity">
    <text evidence="1">Belongs to the helicase family. RecQ subfamily.</text>
</comment>
<evidence type="ECO:0000256" key="2">
    <source>
        <dbReference type="ARBA" id="ARBA00022723"/>
    </source>
</evidence>
<dbReference type="GO" id="GO:0004386">
    <property type="term" value="F:helicase activity"/>
    <property type="evidence" value="ECO:0007669"/>
    <property type="project" value="UniProtKB-KW"/>
</dbReference>
<evidence type="ECO:0000256" key="4">
    <source>
        <dbReference type="ARBA" id="ARBA00022801"/>
    </source>
</evidence>
<dbReference type="Gene3D" id="1.10.10.10">
    <property type="entry name" value="Winged helix-like DNA-binding domain superfamily/Winged helix DNA-binding domain"/>
    <property type="match status" value="1"/>
</dbReference>
<dbReference type="EMBL" id="BAABHF010000022">
    <property type="protein sequence ID" value="GAA4496548.1"/>
    <property type="molecule type" value="Genomic_DNA"/>
</dbReference>
<feature type="domain" description="Helicase ATP-binding" evidence="13">
    <location>
        <begin position="28"/>
        <end position="197"/>
    </location>
</feature>
<dbReference type="InterPro" id="IPR036388">
    <property type="entry name" value="WH-like_DNA-bd_sf"/>
</dbReference>
<evidence type="ECO:0000313" key="16">
    <source>
        <dbReference type="Proteomes" id="UP001500503"/>
    </source>
</evidence>
<feature type="domain" description="Helicase C-terminal" evidence="14">
    <location>
        <begin position="220"/>
        <end position="373"/>
    </location>
</feature>
<dbReference type="InterPro" id="IPR011545">
    <property type="entry name" value="DEAD/DEAH_box_helicase_dom"/>
</dbReference>
<evidence type="ECO:0000256" key="3">
    <source>
        <dbReference type="ARBA" id="ARBA00022741"/>
    </source>
</evidence>
<keyword evidence="2" id="KW-0479">Metal-binding</keyword>
<dbReference type="Proteomes" id="UP001500503">
    <property type="component" value="Unassembled WGS sequence"/>
</dbReference>
<evidence type="ECO:0000259" key="14">
    <source>
        <dbReference type="PROSITE" id="PS51194"/>
    </source>
</evidence>
<keyword evidence="7" id="KW-0238">DNA-binding</keyword>
<keyword evidence="6" id="KW-0067">ATP-binding</keyword>
<dbReference type="PROSITE" id="PS51192">
    <property type="entry name" value="HELICASE_ATP_BIND_1"/>
    <property type="match status" value="1"/>
</dbReference>
<evidence type="ECO:0000256" key="5">
    <source>
        <dbReference type="ARBA" id="ARBA00022806"/>
    </source>
</evidence>
<evidence type="ECO:0000256" key="10">
    <source>
        <dbReference type="ARBA" id="ARBA00034808"/>
    </source>
</evidence>
<keyword evidence="3" id="KW-0547">Nucleotide-binding</keyword>
<evidence type="ECO:0000256" key="6">
    <source>
        <dbReference type="ARBA" id="ARBA00022840"/>
    </source>
</evidence>
<dbReference type="Pfam" id="PF00271">
    <property type="entry name" value="Helicase_C"/>
    <property type="match status" value="1"/>
</dbReference>
<evidence type="ECO:0000256" key="9">
    <source>
        <dbReference type="ARBA" id="ARBA00034617"/>
    </source>
</evidence>
<dbReference type="InterPro" id="IPR004589">
    <property type="entry name" value="DNA_helicase_ATP-dep_RecQ"/>
</dbReference>
<dbReference type="SUPFAM" id="SSF52540">
    <property type="entry name" value="P-loop containing nucleoside triphosphate hydrolases"/>
    <property type="match status" value="1"/>
</dbReference>
<evidence type="ECO:0000256" key="7">
    <source>
        <dbReference type="ARBA" id="ARBA00023125"/>
    </source>
</evidence>
<dbReference type="Gene3D" id="3.40.50.300">
    <property type="entry name" value="P-loop containing nucleotide triphosphate hydrolases"/>
    <property type="match status" value="2"/>
</dbReference>
<gene>
    <name evidence="15" type="ORF">GCM10023191_038700</name>
</gene>
<dbReference type="SMART" id="SM00490">
    <property type="entry name" value="HELICc"/>
    <property type="match status" value="1"/>
</dbReference>
<evidence type="ECO:0000256" key="1">
    <source>
        <dbReference type="ARBA" id="ARBA00005446"/>
    </source>
</evidence>
<evidence type="ECO:0000256" key="11">
    <source>
        <dbReference type="ARBA" id="ARBA00044535"/>
    </source>
</evidence>
<comment type="caution">
    <text evidence="15">The sequence shown here is derived from an EMBL/GenBank/DDBJ whole genome shotgun (WGS) entry which is preliminary data.</text>
</comment>
<evidence type="ECO:0000259" key="13">
    <source>
        <dbReference type="PROSITE" id="PS51192"/>
    </source>
</evidence>
<dbReference type="EC" id="5.6.2.4" evidence="10"/>
<keyword evidence="16" id="KW-1185">Reference proteome</keyword>
<dbReference type="SMART" id="SM00487">
    <property type="entry name" value="DEXDc"/>
    <property type="match status" value="1"/>
</dbReference>
<reference evidence="16" key="1">
    <citation type="journal article" date="2019" name="Int. J. Syst. Evol. Microbiol.">
        <title>The Global Catalogue of Microorganisms (GCM) 10K type strain sequencing project: providing services to taxonomists for standard genome sequencing and annotation.</title>
        <authorList>
            <consortium name="The Broad Institute Genomics Platform"/>
            <consortium name="The Broad Institute Genome Sequencing Center for Infectious Disease"/>
            <person name="Wu L."/>
            <person name="Ma J."/>
        </authorList>
    </citation>
    <scope>NUCLEOTIDE SEQUENCE [LARGE SCALE GENOMIC DNA]</scope>
    <source>
        <strain evidence="16">JCM 17933</strain>
    </source>
</reference>
<dbReference type="InterPro" id="IPR027417">
    <property type="entry name" value="P-loop_NTPase"/>
</dbReference>
<sequence>MASRVDVAGLAEKVFGIPELRPAQREAAETLVAGRDGLVVMPSGGGKSVIYQAAAVALGGPAVVISPLVSLQRDQTRRLRERGLPAVALNATAGEKRRSEAYGLLRGGAPAFVFLAPEQLVRDDVRAVLREAPPVLLTVDEAHCVSAWGHDFRPDYLRIGGVLDGLPRRPVVAALTATAAPPVREEIVERLGLRDPARFVSGFDRPEIRLAVPGFHDAGGKEDAVVRLVGELPGSGLVYAATRREAEAYAERLGVPAYHAGMRKSAREAAQRAFMDGATIAATSAFGMGIDRPDVRFVVHASAPGSLDEYYQEIGRAGRDGEPATAVCCYRAEDLGLQRFFAGGRPDEDLLARVAEAADGPVSRRELAERAEISGRRLGGVLNLLESAGAVRLGRRVEPVPGAPAPAEAAAAAVEAAERHRSIERSRVEMMRRYAELTDCRRRFLLRYFGEFTQDPCGRCDNCEAGWSTPADEEDATYAPGERVHHRDWGRGTLLGYKDGRLTVVFDHVGYKELLEDTVAGADLLRPVRD</sequence>
<keyword evidence="5 15" id="KW-0347">Helicase</keyword>
<dbReference type="Pfam" id="PF00270">
    <property type="entry name" value="DEAD"/>
    <property type="match status" value="1"/>
</dbReference>
<evidence type="ECO:0000256" key="12">
    <source>
        <dbReference type="ARBA" id="ARBA00044550"/>
    </source>
</evidence>
<evidence type="ECO:0000313" key="15">
    <source>
        <dbReference type="EMBL" id="GAA4496548.1"/>
    </source>
</evidence>
<organism evidence="15 16">
    <name type="scientific">Actinoallomurus oryzae</name>
    <dbReference type="NCBI Taxonomy" id="502180"/>
    <lineage>
        <taxon>Bacteria</taxon>
        <taxon>Bacillati</taxon>
        <taxon>Actinomycetota</taxon>
        <taxon>Actinomycetes</taxon>
        <taxon>Streptosporangiales</taxon>
        <taxon>Thermomonosporaceae</taxon>
        <taxon>Actinoallomurus</taxon>
    </lineage>
</organism>
<evidence type="ECO:0000256" key="8">
    <source>
        <dbReference type="ARBA" id="ARBA00023235"/>
    </source>
</evidence>
<dbReference type="Pfam" id="PF16124">
    <property type="entry name" value="RecQ_Zn_bind"/>
    <property type="match status" value="1"/>
</dbReference>
<dbReference type="PANTHER" id="PTHR13710">
    <property type="entry name" value="DNA HELICASE RECQ FAMILY MEMBER"/>
    <property type="match status" value="1"/>
</dbReference>
<protein>
    <recommendedName>
        <fullName evidence="11">ATP-dependent DNA helicase RecQ</fullName>
        <ecNumber evidence="10">5.6.2.4</ecNumber>
    </recommendedName>
    <alternativeName>
        <fullName evidence="12">DNA 3'-5' helicase RecQ</fullName>
    </alternativeName>
</protein>
<accession>A0ABP8Q5F4</accession>
<dbReference type="CDD" id="cd17920">
    <property type="entry name" value="DEXHc_RecQ"/>
    <property type="match status" value="1"/>
</dbReference>
<comment type="catalytic activity">
    <reaction evidence="9">
        <text>Couples ATP hydrolysis with the unwinding of duplex DNA by translocating in the 3'-5' direction.</text>
        <dbReference type="EC" id="5.6.2.4"/>
    </reaction>
</comment>
<dbReference type="PROSITE" id="PS51194">
    <property type="entry name" value="HELICASE_CTER"/>
    <property type="match status" value="1"/>
</dbReference>
<keyword evidence="4" id="KW-0378">Hydrolase</keyword>